<dbReference type="STRING" id="907931.GCA_000165675_01109"/>
<feature type="transmembrane region" description="Helical" evidence="7">
    <location>
        <begin position="270"/>
        <end position="295"/>
    </location>
</feature>
<dbReference type="PANTHER" id="PTHR48090">
    <property type="entry name" value="UNDECAPRENYL-PHOSPHATE 4-DEOXY-4-FORMAMIDO-L-ARABINOSE TRANSFERASE-RELATED"/>
    <property type="match status" value="1"/>
</dbReference>
<evidence type="ECO:0000256" key="2">
    <source>
        <dbReference type="ARBA" id="ARBA00022676"/>
    </source>
</evidence>
<evidence type="ECO:0000256" key="5">
    <source>
        <dbReference type="ARBA" id="ARBA00022989"/>
    </source>
</evidence>
<dbReference type="SUPFAM" id="SSF53448">
    <property type="entry name" value="Nucleotide-diphospho-sugar transferases"/>
    <property type="match status" value="1"/>
</dbReference>
<dbReference type="Pfam" id="PF00535">
    <property type="entry name" value="Glycos_transf_2"/>
    <property type="match status" value="1"/>
</dbReference>
<dbReference type="InterPro" id="IPR029044">
    <property type="entry name" value="Nucleotide-diphossugar_trans"/>
</dbReference>
<keyword evidence="3" id="KW-0808">Transferase</keyword>
<name>A0A4R5N7U4_9LACO</name>
<keyword evidence="2" id="KW-0328">Glycosyltransferase</keyword>
<evidence type="ECO:0000256" key="1">
    <source>
        <dbReference type="ARBA" id="ARBA00004141"/>
    </source>
</evidence>
<dbReference type="EMBL" id="PUFI01000014">
    <property type="protein sequence ID" value="TDG67956.1"/>
    <property type="molecule type" value="Genomic_DNA"/>
</dbReference>
<keyword evidence="10" id="KW-1185">Reference proteome</keyword>
<dbReference type="InterPro" id="IPR001173">
    <property type="entry name" value="Glyco_trans_2-like"/>
</dbReference>
<dbReference type="RefSeq" id="WP_010007957.1">
    <property type="nucleotide sequence ID" value="NZ_JAGYGP010000001.1"/>
</dbReference>
<dbReference type="Proteomes" id="UP000295681">
    <property type="component" value="Unassembled WGS sequence"/>
</dbReference>
<comment type="caution">
    <text evidence="9">The sequence shown here is derived from an EMBL/GenBank/DDBJ whole genome shotgun (WGS) entry which is preliminary data.</text>
</comment>
<evidence type="ECO:0000256" key="4">
    <source>
        <dbReference type="ARBA" id="ARBA00022692"/>
    </source>
</evidence>
<feature type="domain" description="Glycosyltransferase 2-like" evidence="8">
    <location>
        <begin position="8"/>
        <end position="177"/>
    </location>
</feature>
<sequence>MTIPKLMIVIPAYNEEEMLNKSLGEIDEVLTTLIKHGEVASSSKLLVVNDGSADLTWQIITDNAAKNEHITGINFSRNFGHQNAIIGGLTAALDYGDIFITIDADLQDDINAIYEMVQQYHAGYDVVYGVRNSRKTDTAFKRTTAESFYTLMKKIGVEMVPDSADYRLMSKRAVEHLLEYKESNLFLRGIVPKIGFPSTKVYYARKPREAGTSKYPLKKMLLFAWDGITSFSVAPMRLILSLGIITVFISIVMTLYTLVQHVGGNTKDGWSSLMVSLWFIGGVQLVSLSVLGEYIGKVFNEVKHRPRFIIQDNLLDGANK</sequence>
<dbReference type="AlphaFoldDB" id="A0A4R5N7U4"/>
<evidence type="ECO:0000256" key="3">
    <source>
        <dbReference type="ARBA" id="ARBA00022679"/>
    </source>
</evidence>
<feature type="transmembrane region" description="Helical" evidence="7">
    <location>
        <begin position="238"/>
        <end position="258"/>
    </location>
</feature>
<keyword evidence="4 7" id="KW-0812">Transmembrane</keyword>
<dbReference type="Gene3D" id="3.90.550.10">
    <property type="entry name" value="Spore Coat Polysaccharide Biosynthesis Protein SpsA, Chain A"/>
    <property type="match status" value="1"/>
</dbReference>
<organism evidence="9 10">
    <name type="scientific">Leuconostoc fallax</name>
    <dbReference type="NCBI Taxonomy" id="1251"/>
    <lineage>
        <taxon>Bacteria</taxon>
        <taxon>Bacillati</taxon>
        <taxon>Bacillota</taxon>
        <taxon>Bacilli</taxon>
        <taxon>Lactobacillales</taxon>
        <taxon>Lactobacillaceae</taxon>
        <taxon>Leuconostoc</taxon>
    </lineage>
</organism>
<proteinExistence type="predicted"/>
<evidence type="ECO:0000313" key="10">
    <source>
        <dbReference type="Proteomes" id="UP000295681"/>
    </source>
</evidence>
<evidence type="ECO:0000259" key="8">
    <source>
        <dbReference type="Pfam" id="PF00535"/>
    </source>
</evidence>
<gene>
    <name evidence="9" type="ORF">C5L23_000262</name>
</gene>
<evidence type="ECO:0000313" key="9">
    <source>
        <dbReference type="EMBL" id="TDG67956.1"/>
    </source>
</evidence>
<comment type="subcellular location">
    <subcellularLocation>
        <location evidence="1">Membrane</location>
        <topology evidence="1">Multi-pass membrane protein</topology>
    </subcellularLocation>
</comment>
<keyword evidence="5 7" id="KW-1133">Transmembrane helix</keyword>
<dbReference type="PANTHER" id="PTHR48090:SF1">
    <property type="entry name" value="PROPHAGE BACTOPRENOL GLUCOSYL TRANSFERASE HOMOLOG"/>
    <property type="match status" value="1"/>
</dbReference>
<reference evidence="9 10" key="1">
    <citation type="journal article" date="2019" name="Appl. Microbiol. Biotechnol.">
        <title>Uncovering carbohydrate metabolism through a genotype-phenotype association study of 56 lactic acid bacteria genomes.</title>
        <authorList>
            <person name="Buron-Moles G."/>
            <person name="Chailyan A."/>
            <person name="Dolejs I."/>
            <person name="Forster J."/>
            <person name="Miks M.H."/>
        </authorList>
    </citation>
    <scope>NUCLEOTIDE SEQUENCE [LARGE SCALE GENOMIC DNA]</scope>
    <source>
        <strain evidence="9 10">ATCC 700006</strain>
    </source>
</reference>
<protein>
    <recommendedName>
        <fullName evidence="8">Glycosyltransferase 2-like domain-containing protein</fullName>
    </recommendedName>
</protein>
<keyword evidence="6 7" id="KW-0472">Membrane</keyword>
<dbReference type="GO" id="GO:0016757">
    <property type="term" value="F:glycosyltransferase activity"/>
    <property type="evidence" value="ECO:0007669"/>
    <property type="project" value="UniProtKB-KW"/>
</dbReference>
<dbReference type="InterPro" id="IPR050256">
    <property type="entry name" value="Glycosyltransferase_2"/>
</dbReference>
<accession>A0A4R5N7U4</accession>
<evidence type="ECO:0000256" key="7">
    <source>
        <dbReference type="SAM" id="Phobius"/>
    </source>
</evidence>
<evidence type="ECO:0000256" key="6">
    <source>
        <dbReference type="ARBA" id="ARBA00023136"/>
    </source>
</evidence>
<dbReference type="CDD" id="cd04187">
    <property type="entry name" value="DPM1_like_bac"/>
    <property type="match status" value="1"/>
</dbReference>
<dbReference type="GO" id="GO:0005886">
    <property type="term" value="C:plasma membrane"/>
    <property type="evidence" value="ECO:0007669"/>
    <property type="project" value="TreeGrafter"/>
</dbReference>